<reference evidence="3 4" key="1">
    <citation type="submission" date="2016-10" db="EMBL/GenBank/DDBJ databases">
        <authorList>
            <person name="de Groot N.N."/>
        </authorList>
    </citation>
    <scope>NUCLEOTIDE SEQUENCE [LARGE SCALE GENOMIC DNA]</scope>
    <source>
        <strain evidence="3 4">CPCC 201259</strain>
    </source>
</reference>
<keyword evidence="5" id="KW-1185">Reference proteome</keyword>
<evidence type="ECO:0000313" key="3">
    <source>
        <dbReference type="EMBL" id="SFO09616.1"/>
    </source>
</evidence>
<organism evidence="3 4">
    <name type="scientific">Saccharopolyspora antimicrobica</name>
    <dbReference type="NCBI Taxonomy" id="455193"/>
    <lineage>
        <taxon>Bacteria</taxon>
        <taxon>Bacillati</taxon>
        <taxon>Actinomycetota</taxon>
        <taxon>Actinomycetes</taxon>
        <taxon>Pseudonocardiales</taxon>
        <taxon>Pseudonocardiaceae</taxon>
        <taxon>Saccharopolyspora</taxon>
    </lineage>
</organism>
<feature type="chain" id="PRO_5011653376" evidence="1">
    <location>
        <begin position="21"/>
        <end position="45"/>
    </location>
</feature>
<dbReference type="AlphaFoldDB" id="A0A1I5EEB4"/>
<dbReference type="EMBL" id="RBXX01000002">
    <property type="protein sequence ID" value="RKT86778.1"/>
    <property type="molecule type" value="Genomic_DNA"/>
</dbReference>
<evidence type="ECO:0000313" key="2">
    <source>
        <dbReference type="EMBL" id="RKT86778.1"/>
    </source>
</evidence>
<dbReference type="Proteomes" id="UP000270697">
    <property type="component" value="Unassembled WGS sequence"/>
</dbReference>
<evidence type="ECO:0000313" key="5">
    <source>
        <dbReference type="Proteomes" id="UP000270697"/>
    </source>
</evidence>
<evidence type="ECO:0000313" key="4">
    <source>
        <dbReference type="Proteomes" id="UP000199398"/>
    </source>
</evidence>
<evidence type="ECO:0000256" key="1">
    <source>
        <dbReference type="SAM" id="SignalP"/>
    </source>
</evidence>
<dbReference type="EMBL" id="FOUP01000009">
    <property type="protein sequence ID" value="SFO09616.1"/>
    <property type="molecule type" value="Genomic_DNA"/>
</dbReference>
<keyword evidence="1" id="KW-0732">Signal</keyword>
<gene>
    <name evidence="2" type="ORF">ATL45_5157</name>
    <name evidence="3" type="ORF">SAMN05421805_109123</name>
</gene>
<dbReference type="Proteomes" id="UP000199398">
    <property type="component" value="Unassembled WGS sequence"/>
</dbReference>
<feature type="signal peptide" evidence="1">
    <location>
        <begin position="1"/>
        <end position="20"/>
    </location>
</feature>
<accession>A0A1I5EEB4</accession>
<sequence length="45" mass="4869">MRLRRMRHLRLCGASIAAAAATNHDETAPWNRAAENAVGQSSYGS</sequence>
<name>A0A1I5EEB4_9PSEU</name>
<proteinExistence type="predicted"/>
<protein>
    <submittedName>
        <fullName evidence="3">Uncharacterized protein</fullName>
    </submittedName>
</protein>
<reference evidence="2 5" key="2">
    <citation type="submission" date="2018-10" db="EMBL/GenBank/DDBJ databases">
        <title>Sequencing the genomes of 1000 actinobacteria strains.</title>
        <authorList>
            <person name="Klenk H.-P."/>
        </authorList>
    </citation>
    <scope>NUCLEOTIDE SEQUENCE [LARGE SCALE GENOMIC DNA]</scope>
    <source>
        <strain evidence="2 5">DSM 45119</strain>
    </source>
</reference>